<evidence type="ECO:0000259" key="12">
    <source>
        <dbReference type="PROSITE" id="PS50928"/>
    </source>
</evidence>
<dbReference type="GO" id="GO:0006865">
    <property type="term" value="P:amino acid transport"/>
    <property type="evidence" value="ECO:0007669"/>
    <property type="project" value="UniProtKB-KW"/>
</dbReference>
<comment type="subcellular location">
    <subcellularLocation>
        <location evidence="1">Cell inner membrane</location>
        <topology evidence="1">Multi-pass membrane protein</topology>
    </subcellularLocation>
    <subcellularLocation>
        <location evidence="11">Cell membrane</location>
        <topology evidence="11">Multi-pass membrane protein</topology>
    </subcellularLocation>
</comment>
<dbReference type="PROSITE" id="PS50928">
    <property type="entry name" value="ABC_TM1"/>
    <property type="match status" value="1"/>
</dbReference>
<evidence type="ECO:0000256" key="9">
    <source>
        <dbReference type="ARBA" id="ARBA00023136"/>
    </source>
</evidence>
<dbReference type="Pfam" id="PF00528">
    <property type="entry name" value="BPD_transp_1"/>
    <property type="match status" value="1"/>
</dbReference>
<accession>C8NC75</accession>
<evidence type="ECO:0000256" key="3">
    <source>
        <dbReference type="ARBA" id="ARBA00022448"/>
    </source>
</evidence>
<evidence type="ECO:0000313" key="13">
    <source>
        <dbReference type="EMBL" id="EEV87709.1"/>
    </source>
</evidence>
<keyword evidence="3 11" id="KW-0813">Transport</keyword>
<keyword evidence="9 11" id="KW-0472">Membrane</keyword>
<dbReference type="NCBIfam" id="TIGR01726">
    <property type="entry name" value="HEQRo_perm_3TM"/>
    <property type="match status" value="1"/>
</dbReference>
<keyword evidence="14" id="KW-1185">Reference proteome</keyword>
<evidence type="ECO:0000256" key="6">
    <source>
        <dbReference type="ARBA" id="ARBA00022692"/>
    </source>
</evidence>
<evidence type="ECO:0000256" key="5">
    <source>
        <dbReference type="ARBA" id="ARBA00022519"/>
    </source>
</evidence>
<evidence type="ECO:0000256" key="7">
    <source>
        <dbReference type="ARBA" id="ARBA00022970"/>
    </source>
</evidence>
<gene>
    <name evidence="13" type="primary">artM</name>
    <name evidence="13" type="ORF">HMPREF0198_2103</name>
</gene>
<dbReference type="OrthoDB" id="4404959at2"/>
<dbReference type="PANTHER" id="PTHR30614">
    <property type="entry name" value="MEMBRANE COMPONENT OF AMINO ACID ABC TRANSPORTER"/>
    <property type="match status" value="1"/>
</dbReference>
<evidence type="ECO:0000256" key="8">
    <source>
        <dbReference type="ARBA" id="ARBA00022989"/>
    </source>
</evidence>
<feature type="domain" description="ABC transmembrane type-1" evidence="12">
    <location>
        <begin position="18"/>
        <end position="220"/>
    </location>
</feature>
<dbReference type="PANTHER" id="PTHR30614:SF10">
    <property type="entry name" value="ARGININE ABC TRANSPORTER PERMEASE PROTEIN ARTM"/>
    <property type="match status" value="1"/>
</dbReference>
<dbReference type="EMBL" id="ACKY01000114">
    <property type="protein sequence ID" value="EEV87709.1"/>
    <property type="molecule type" value="Genomic_DNA"/>
</dbReference>
<dbReference type="InterPro" id="IPR010065">
    <property type="entry name" value="AA_ABC_transptr_permease_3TM"/>
</dbReference>
<dbReference type="InterPro" id="IPR043429">
    <property type="entry name" value="ArtM/GltK/GlnP/TcyL/YhdX-like"/>
</dbReference>
<dbReference type="GeneID" id="84790010"/>
<reference evidence="13 14" key="1">
    <citation type="submission" date="2009-08" db="EMBL/GenBank/DDBJ databases">
        <authorList>
            <person name="Qin X."/>
            <person name="Bachman B."/>
            <person name="Battles P."/>
            <person name="Bell A."/>
            <person name="Bess C."/>
            <person name="Bickham C."/>
            <person name="Chaboub L."/>
            <person name="Chen D."/>
            <person name="Coyle M."/>
            <person name="Deiros D.R."/>
            <person name="Dinh H."/>
            <person name="Forbes L."/>
            <person name="Fowler G."/>
            <person name="Francisco L."/>
            <person name="Fu Q."/>
            <person name="Gubbala S."/>
            <person name="Hale W."/>
            <person name="Han Y."/>
            <person name="Hemphill L."/>
            <person name="Highlander S.K."/>
            <person name="Hirani K."/>
            <person name="Hogues M."/>
            <person name="Jackson L."/>
            <person name="Jakkamsetti A."/>
            <person name="Javaid M."/>
            <person name="Jiang H."/>
            <person name="Korchina V."/>
            <person name="Kovar C."/>
            <person name="Lara F."/>
            <person name="Lee S."/>
            <person name="Mata R."/>
            <person name="Mathew T."/>
            <person name="Moen C."/>
            <person name="Morales K."/>
            <person name="Munidasa M."/>
            <person name="Nazareth L."/>
            <person name="Ngo R."/>
            <person name="Nguyen L."/>
            <person name="Okwuonu G."/>
            <person name="Ongeri F."/>
            <person name="Patil S."/>
            <person name="Petrosino J."/>
            <person name="Pham C."/>
            <person name="Pham P."/>
            <person name="Pu L.-L."/>
            <person name="Puazo M."/>
            <person name="Raj R."/>
            <person name="Reid J."/>
            <person name="Rouhana J."/>
            <person name="Saada N."/>
            <person name="Shang Y."/>
            <person name="Simmons D."/>
            <person name="Thornton R."/>
            <person name="Warren J."/>
            <person name="Weissenberger G."/>
            <person name="Zhang J."/>
            <person name="Zhang L."/>
            <person name="Zhou C."/>
            <person name="Zhu D."/>
            <person name="Muzny D."/>
            <person name="Worley K."/>
            <person name="Gibbs R."/>
        </authorList>
    </citation>
    <scope>NUCLEOTIDE SEQUENCE [LARGE SCALE GENOMIC DNA]</scope>
    <source>
        <strain evidence="14">ATCC 15826 / DSM 8339 / NCTC 10426 / 6573</strain>
    </source>
</reference>
<keyword evidence="4" id="KW-1003">Cell membrane</keyword>
<dbReference type="InterPro" id="IPR035906">
    <property type="entry name" value="MetI-like_sf"/>
</dbReference>
<keyword evidence="5" id="KW-0997">Cell inner membrane</keyword>
<dbReference type="CDD" id="cd06261">
    <property type="entry name" value="TM_PBP2"/>
    <property type="match status" value="1"/>
</dbReference>
<organism evidence="13 14">
    <name type="scientific">Cardiobacterium hominis (strain ATCC 15826 / DSM 8339 / NCTC 10426 / 6573)</name>
    <dbReference type="NCBI Taxonomy" id="638300"/>
    <lineage>
        <taxon>Bacteria</taxon>
        <taxon>Pseudomonadati</taxon>
        <taxon>Pseudomonadota</taxon>
        <taxon>Gammaproteobacteria</taxon>
        <taxon>Cardiobacteriales</taxon>
        <taxon>Cardiobacteriaceae</taxon>
        <taxon>Cardiobacterium</taxon>
    </lineage>
</organism>
<dbReference type="HOGENOM" id="CLU_019602_1_4_6"/>
<protein>
    <recommendedName>
        <fullName evidence="10">Arginine ABC transporter permease protein ArtM</fullName>
    </recommendedName>
</protein>
<feature type="transmembrane region" description="Helical" evidence="11">
    <location>
        <begin position="55"/>
        <end position="80"/>
    </location>
</feature>
<dbReference type="SUPFAM" id="SSF161098">
    <property type="entry name" value="MetI-like"/>
    <property type="match status" value="1"/>
</dbReference>
<feature type="transmembrane region" description="Helical" evidence="11">
    <location>
        <begin position="100"/>
        <end position="120"/>
    </location>
</feature>
<evidence type="ECO:0000256" key="4">
    <source>
        <dbReference type="ARBA" id="ARBA00022475"/>
    </source>
</evidence>
<sequence>MHWTQILTDNLPLWLSGLWQTLWLVALSLLIGLTIAIPCGMLLSSRCAIWWKLPVMAFSYIFRGTPMLVQLYIFYYGIGLVIGRIPGVRELALWPLLRQAWPWVMLSFILNTAAYTAEIVRGAIETTPKGEIEAAKALGMNRRQIQWRIILPGAARRALPAYGNEIIFMLHGSAIASTATLLDITGVANTLYTRTYEPFAPFLTAAVIYLAITLCIVGIFRRIEKRLNRHL</sequence>
<evidence type="ECO:0000256" key="10">
    <source>
        <dbReference type="ARBA" id="ARBA00040319"/>
    </source>
</evidence>
<dbReference type="Proteomes" id="UP000004870">
    <property type="component" value="Unassembled WGS sequence"/>
</dbReference>
<proteinExistence type="inferred from homology"/>
<dbReference type="GO" id="GO:0022857">
    <property type="term" value="F:transmembrane transporter activity"/>
    <property type="evidence" value="ECO:0007669"/>
    <property type="project" value="InterPro"/>
</dbReference>
<evidence type="ECO:0000256" key="11">
    <source>
        <dbReference type="RuleBase" id="RU363032"/>
    </source>
</evidence>
<comment type="caution">
    <text evidence="13">The sequence shown here is derived from an EMBL/GenBank/DDBJ whole genome shotgun (WGS) entry which is preliminary data.</text>
</comment>
<keyword evidence="6 11" id="KW-0812">Transmembrane</keyword>
<dbReference type="RefSeq" id="WP_004142310.1">
    <property type="nucleotide sequence ID" value="NZ_GG694027.1"/>
</dbReference>
<keyword evidence="7" id="KW-0029">Amino-acid transport</keyword>
<dbReference type="STRING" id="2718.CHUV0807_1005"/>
<feature type="transmembrane region" description="Helical" evidence="11">
    <location>
        <begin position="20"/>
        <end position="43"/>
    </location>
</feature>
<dbReference type="Gene3D" id="1.10.3720.10">
    <property type="entry name" value="MetI-like"/>
    <property type="match status" value="1"/>
</dbReference>
<dbReference type="GO" id="GO:0043190">
    <property type="term" value="C:ATP-binding cassette (ABC) transporter complex"/>
    <property type="evidence" value="ECO:0007669"/>
    <property type="project" value="InterPro"/>
</dbReference>
<evidence type="ECO:0000256" key="1">
    <source>
        <dbReference type="ARBA" id="ARBA00004429"/>
    </source>
</evidence>
<name>C8NC75_CARH6</name>
<keyword evidence="8 11" id="KW-1133">Transmembrane helix</keyword>
<comment type="similarity">
    <text evidence="2">Belongs to the binding-protein-dependent transport system permease family. HisMQ subfamily.</text>
</comment>
<dbReference type="InterPro" id="IPR000515">
    <property type="entry name" value="MetI-like"/>
</dbReference>
<feature type="transmembrane region" description="Helical" evidence="11">
    <location>
        <begin position="199"/>
        <end position="220"/>
    </location>
</feature>
<feature type="transmembrane region" description="Helical" evidence="11">
    <location>
        <begin position="166"/>
        <end position="187"/>
    </location>
</feature>
<evidence type="ECO:0000313" key="14">
    <source>
        <dbReference type="Proteomes" id="UP000004870"/>
    </source>
</evidence>
<dbReference type="AlphaFoldDB" id="C8NC75"/>
<evidence type="ECO:0000256" key="2">
    <source>
        <dbReference type="ARBA" id="ARBA00010072"/>
    </source>
</evidence>